<dbReference type="PROSITE" id="PS50041">
    <property type="entry name" value="C_TYPE_LECTIN_2"/>
    <property type="match status" value="1"/>
</dbReference>
<keyword evidence="1" id="KW-0430">Lectin</keyword>
<sequence>MLPPVVLLFFLAAIGGSDGQDQNMRFICPSNTELLAEVNSTLLKRMDDAELNLAAEMRQVSAKVEGLEGTVALNRDEEKSVQSANSVKFDDMQQNLMNKFEDSNLAVGAELKNLVNFIDSMKSEVASLTAKFAQLESSFMDSLTSGFKDIAIKLDSVKSTCQNQTNVSEGEQTSVDEENCNLSTGTNLVTLRNGKKYAFSDFALSWFSAKLFCEQRGLTLVTLKSNQDISALNNAVGNKDVVFWLSASDVGRSRGQFAWLDGTPLSRRGPMWYRGQAVYYQQNQQNCVLLYKSKLHAYNCLANYNFICQLPPQCYKNK</sequence>
<evidence type="ECO:0000256" key="1">
    <source>
        <dbReference type="ARBA" id="ARBA00022734"/>
    </source>
</evidence>
<evidence type="ECO:0000256" key="2">
    <source>
        <dbReference type="ARBA" id="ARBA00023157"/>
    </source>
</evidence>
<name>A0A8S1DFW0_9INSE</name>
<dbReference type="OrthoDB" id="7357196at2759"/>
<reference evidence="5 6" key="1">
    <citation type="submission" date="2020-04" db="EMBL/GenBank/DDBJ databases">
        <authorList>
            <person name="Alioto T."/>
            <person name="Alioto T."/>
            <person name="Gomez Garrido J."/>
        </authorList>
    </citation>
    <scope>NUCLEOTIDE SEQUENCE [LARGE SCALE GENOMIC DNA]</scope>
</reference>
<feature type="signal peptide" evidence="3">
    <location>
        <begin position="1"/>
        <end position="19"/>
    </location>
</feature>
<dbReference type="InterPro" id="IPR016187">
    <property type="entry name" value="CTDL_fold"/>
</dbReference>
<comment type="caution">
    <text evidence="5">The sequence shown here is derived from an EMBL/GenBank/DDBJ whole genome shotgun (WGS) entry which is preliminary data.</text>
</comment>
<evidence type="ECO:0000259" key="4">
    <source>
        <dbReference type="PROSITE" id="PS50041"/>
    </source>
</evidence>
<dbReference type="Gene3D" id="3.10.100.10">
    <property type="entry name" value="Mannose-Binding Protein A, subunit A"/>
    <property type="match status" value="1"/>
</dbReference>
<proteinExistence type="predicted"/>
<dbReference type="SMART" id="SM00034">
    <property type="entry name" value="CLECT"/>
    <property type="match status" value="1"/>
</dbReference>
<dbReference type="SUPFAM" id="SSF56436">
    <property type="entry name" value="C-type lectin-like"/>
    <property type="match status" value="1"/>
</dbReference>
<feature type="domain" description="C-type lectin" evidence="4">
    <location>
        <begin position="192"/>
        <end position="309"/>
    </location>
</feature>
<keyword evidence="2" id="KW-1015">Disulfide bond</keyword>
<dbReference type="Proteomes" id="UP000494165">
    <property type="component" value="Unassembled WGS sequence"/>
</dbReference>
<organism evidence="5 6">
    <name type="scientific">Cloeon dipterum</name>
    <dbReference type="NCBI Taxonomy" id="197152"/>
    <lineage>
        <taxon>Eukaryota</taxon>
        <taxon>Metazoa</taxon>
        <taxon>Ecdysozoa</taxon>
        <taxon>Arthropoda</taxon>
        <taxon>Hexapoda</taxon>
        <taxon>Insecta</taxon>
        <taxon>Pterygota</taxon>
        <taxon>Palaeoptera</taxon>
        <taxon>Ephemeroptera</taxon>
        <taxon>Pisciforma</taxon>
        <taxon>Baetidae</taxon>
        <taxon>Cloeon</taxon>
    </lineage>
</organism>
<dbReference type="GO" id="GO:0030246">
    <property type="term" value="F:carbohydrate binding"/>
    <property type="evidence" value="ECO:0007669"/>
    <property type="project" value="UniProtKB-KW"/>
</dbReference>
<feature type="chain" id="PRO_5035835938" description="C-type lectin domain-containing protein" evidence="3">
    <location>
        <begin position="20"/>
        <end position="318"/>
    </location>
</feature>
<dbReference type="InterPro" id="IPR016186">
    <property type="entry name" value="C-type_lectin-like/link_sf"/>
</dbReference>
<dbReference type="EMBL" id="CADEPI010000131">
    <property type="protein sequence ID" value="CAB3376693.1"/>
    <property type="molecule type" value="Genomic_DNA"/>
</dbReference>
<gene>
    <name evidence="5" type="ORF">CLODIP_2_CD05091</name>
</gene>
<dbReference type="CDD" id="cd00037">
    <property type="entry name" value="CLECT"/>
    <property type="match status" value="1"/>
</dbReference>
<evidence type="ECO:0000313" key="5">
    <source>
        <dbReference type="EMBL" id="CAB3376693.1"/>
    </source>
</evidence>
<dbReference type="AlphaFoldDB" id="A0A8S1DFW0"/>
<dbReference type="PANTHER" id="PTHR46746">
    <property type="entry name" value="KILLER CELL LECTIN-LIKE RECEPTOR SUBFAMILY F MEMBER 2"/>
    <property type="match status" value="1"/>
</dbReference>
<keyword evidence="6" id="KW-1185">Reference proteome</keyword>
<evidence type="ECO:0000256" key="3">
    <source>
        <dbReference type="SAM" id="SignalP"/>
    </source>
</evidence>
<dbReference type="InterPro" id="IPR051379">
    <property type="entry name" value="C-type_Lectin_Receptor_IMM"/>
</dbReference>
<evidence type="ECO:0000313" key="6">
    <source>
        <dbReference type="Proteomes" id="UP000494165"/>
    </source>
</evidence>
<accession>A0A8S1DFW0</accession>
<keyword evidence="3" id="KW-0732">Signal</keyword>
<dbReference type="PANTHER" id="PTHR46746:SF9">
    <property type="entry name" value="CD209 ANTIGEN-LIKE PROTEIN C-LIKE"/>
    <property type="match status" value="1"/>
</dbReference>
<protein>
    <recommendedName>
        <fullName evidence="4">C-type lectin domain-containing protein</fullName>
    </recommendedName>
</protein>
<dbReference type="InterPro" id="IPR001304">
    <property type="entry name" value="C-type_lectin-like"/>
</dbReference>
<dbReference type="Pfam" id="PF00059">
    <property type="entry name" value="Lectin_C"/>
    <property type="match status" value="1"/>
</dbReference>